<dbReference type="EMBL" id="QRCM01000001">
    <property type="protein sequence ID" value="TXG91143.1"/>
    <property type="molecule type" value="Genomic_DNA"/>
</dbReference>
<evidence type="ECO:0000313" key="2">
    <source>
        <dbReference type="Proteomes" id="UP000471120"/>
    </source>
</evidence>
<reference evidence="1 2" key="1">
    <citation type="submission" date="2018-07" db="EMBL/GenBank/DDBJ databases">
        <title>Genome sequence of Rhodococcus rhodnii ATCC 35071 from Rhodnius prolixus.</title>
        <authorList>
            <person name="Patel V."/>
            <person name="Vogel K.J."/>
        </authorList>
    </citation>
    <scope>NUCLEOTIDE SEQUENCE [LARGE SCALE GENOMIC DNA]</scope>
    <source>
        <strain evidence="1 2">ATCC 35071</strain>
    </source>
</reference>
<evidence type="ECO:0000313" key="1">
    <source>
        <dbReference type="EMBL" id="TXG91143.1"/>
    </source>
</evidence>
<dbReference type="RefSeq" id="WP_010839681.1">
    <property type="nucleotide sequence ID" value="NZ_QRCM01000001.1"/>
</dbReference>
<proteinExistence type="predicted"/>
<comment type="caution">
    <text evidence="1">The sequence shown here is derived from an EMBL/GenBank/DDBJ whole genome shotgun (WGS) entry which is preliminary data.</text>
</comment>
<sequence>MTDGEAAQATAAHVVLDREEWTARRDAHDARAARYTEPHVARRAAGIRHPIEDFLFTYYSNSPGRLRRWHPGHGVALADADEYAERSGYGRAGGGLVAVTDATLRKRLDAVRFVADLLAATASRPAVLGCFGLHEWAMVYRAGVGTNPDVRHEQVPLRLSRADTDAVVESLPLRCTHFDAFRFFTPDAAPRNERTLVREDQLASEQPGCLHAGMDLYKWAYKLVPLVDSELVMDCFEHALATRELDMAASPYDLREYGRDPVRIEEPAGRAEYVRRQQELARDASVLRERLGQRCATLLGAAERRECSITATDSSV</sequence>
<organism evidence="1 2">
    <name type="scientific">Rhodococcus rhodnii</name>
    <dbReference type="NCBI Taxonomy" id="38312"/>
    <lineage>
        <taxon>Bacteria</taxon>
        <taxon>Bacillati</taxon>
        <taxon>Actinomycetota</taxon>
        <taxon>Actinomycetes</taxon>
        <taxon>Mycobacteriales</taxon>
        <taxon>Nocardiaceae</taxon>
        <taxon>Rhodococcus</taxon>
    </lineage>
</organism>
<dbReference type="Proteomes" id="UP000471120">
    <property type="component" value="Unassembled WGS sequence"/>
</dbReference>
<name>A0A6P2CFC1_9NOCA</name>
<dbReference type="AlphaFoldDB" id="A0A6P2CFC1"/>
<accession>A0A6P2CFC1</accession>
<protein>
    <submittedName>
        <fullName evidence="1">3-methyladenine DNA glycosylase</fullName>
    </submittedName>
</protein>
<gene>
    <name evidence="1" type="ORF">DW322_14095</name>
</gene>